<sequence length="122" mass="13682">MAGEVVCAMHSLVHDVRFPFQVNQLGDSTGICIRPRSFAVLGLTSLVTKELYPSRSAFREYQGIRMIISENAVSSKPESLDTRGPEVKATQEKGMFEYSTDLNTNQDEDTSCAWKKISKKKF</sequence>
<protein>
    <submittedName>
        <fullName evidence="1">Uncharacterized protein</fullName>
    </submittedName>
</protein>
<evidence type="ECO:0000313" key="2">
    <source>
        <dbReference type="Proteomes" id="UP001151760"/>
    </source>
</evidence>
<keyword evidence="2" id="KW-1185">Reference proteome</keyword>
<evidence type="ECO:0000313" key="1">
    <source>
        <dbReference type="EMBL" id="GJT34601.1"/>
    </source>
</evidence>
<name>A0ABQ5D5M9_9ASTR</name>
<comment type="caution">
    <text evidence="1">The sequence shown here is derived from an EMBL/GenBank/DDBJ whole genome shotgun (WGS) entry which is preliminary data.</text>
</comment>
<reference evidence="1" key="2">
    <citation type="submission" date="2022-01" db="EMBL/GenBank/DDBJ databases">
        <authorList>
            <person name="Yamashiro T."/>
            <person name="Shiraishi A."/>
            <person name="Satake H."/>
            <person name="Nakayama K."/>
        </authorList>
    </citation>
    <scope>NUCLEOTIDE SEQUENCE</scope>
</reference>
<gene>
    <name evidence="1" type="ORF">Tco_0925020</name>
</gene>
<accession>A0ABQ5D5M9</accession>
<dbReference type="EMBL" id="BQNB010014978">
    <property type="protein sequence ID" value="GJT34601.1"/>
    <property type="molecule type" value="Genomic_DNA"/>
</dbReference>
<reference evidence="1" key="1">
    <citation type="journal article" date="2022" name="Int. J. Mol. Sci.">
        <title>Draft Genome of Tanacetum Coccineum: Genomic Comparison of Closely Related Tanacetum-Family Plants.</title>
        <authorList>
            <person name="Yamashiro T."/>
            <person name="Shiraishi A."/>
            <person name="Nakayama K."/>
            <person name="Satake H."/>
        </authorList>
    </citation>
    <scope>NUCLEOTIDE SEQUENCE</scope>
</reference>
<dbReference type="Proteomes" id="UP001151760">
    <property type="component" value="Unassembled WGS sequence"/>
</dbReference>
<organism evidence="1 2">
    <name type="scientific">Tanacetum coccineum</name>
    <dbReference type="NCBI Taxonomy" id="301880"/>
    <lineage>
        <taxon>Eukaryota</taxon>
        <taxon>Viridiplantae</taxon>
        <taxon>Streptophyta</taxon>
        <taxon>Embryophyta</taxon>
        <taxon>Tracheophyta</taxon>
        <taxon>Spermatophyta</taxon>
        <taxon>Magnoliopsida</taxon>
        <taxon>eudicotyledons</taxon>
        <taxon>Gunneridae</taxon>
        <taxon>Pentapetalae</taxon>
        <taxon>asterids</taxon>
        <taxon>campanulids</taxon>
        <taxon>Asterales</taxon>
        <taxon>Asteraceae</taxon>
        <taxon>Asteroideae</taxon>
        <taxon>Anthemideae</taxon>
        <taxon>Anthemidinae</taxon>
        <taxon>Tanacetum</taxon>
    </lineage>
</organism>
<proteinExistence type="predicted"/>